<feature type="domain" description="GT-D fold-like" evidence="1">
    <location>
        <begin position="179"/>
        <end position="429"/>
    </location>
</feature>
<evidence type="ECO:0000313" key="2">
    <source>
        <dbReference type="EMBL" id="MCB8884106.1"/>
    </source>
</evidence>
<evidence type="ECO:0000259" key="1">
    <source>
        <dbReference type="Pfam" id="PF22882"/>
    </source>
</evidence>
<accession>A0A963Z7M8</accession>
<dbReference type="EMBL" id="JAESVA010000029">
    <property type="protein sequence ID" value="MCB8884106.1"/>
    <property type="molecule type" value="Genomic_DNA"/>
</dbReference>
<dbReference type="Proteomes" id="UP000721844">
    <property type="component" value="Unassembled WGS sequence"/>
</dbReference>
<evidence type="ECO:0000313" key="3">
    <source>
        <dbReference type="Proteomes" id="UP000721844"/>
    </source>
</evidence>
<dbReference type="Pfam" id="PF22882">
    <property type="entry name" value="GT-D-like"/>
    <property type="match status" value="1"/>
</dbReference>
<reference evidence="2 3" key="1">
    <citation type="journal article" date="2021" name="Microorganisms">
        <title>Acidisoma silvae sp. nov. and Acidisomacellulosilytica sp. nov., Two Acidophilic Bacteria Isolated from Decaying Wood, Hydrolyzing Cellulose and Producing Poly-3-hydroxybutyrate.</title>
        <authorList>
            <person name="Mieszkin S."/>
            <person name="Pouder E."/>
            <person name="Uroz S."/>
            <person name="Simon-Colin C."/>
            <person name="Alain K."/>
        </authorList>
    </citation>
    <scope>NUCLEOTIDE SEQUENCE [LARGE SCALE GENOMIC DNA]</scope>
    <source>
        <strain evidence="2 3">HW T5.17</strain>
    </source>
</reference>
<sequence length="447" mass="50140">MHNSADIEHLVRDANNAIDNLQADEFLRVGGLCIESSIPPRLLAQLAIKARQRGLAQSGRILLEQYIKNTAEPNEEVYVELAFQKRIAGDHQAAAEYFSIAARLPKSRFTTKLNYVHMLFASGLFEDARVAMASLASSKSSEMDLFHSMSEFGDYLEQFSRQSTEKNHSLIKSGLKWLKHDQVASKILHAIETRSGFSLIRVGDGEGAFLRLNNEDESRYANLYDANRQNRMAMWFGSNFDWRNNGFFEDSLALVKAIESCDILAIPDIAWLRNGYSISSQSGIPSLVNIVRFCSEFMQTPEKMHFTTASTAKELQIHGHFEVILRVVKRVTVISCLPDLPTLLRNYFGISQVTFIQIPGEQGSRAALGDQVSFAAHYPEVYKDLLKSLEKPWGGELVLIAGGFLGKLYASKIKEYGGIALDIGSLADRWLGKKTRPGDDPRYKLDF</sequence>
<dbReference type="AlphaFoldDB" id="A0A963Z7M8"/>
<organism evidence="2 3">
    <name type="scientific">Acidisoma cellulosilyticum</name>
    <dbReference type="NCBI Taxonomy" id="2802395"/>
    <lineage>
        <taxon>Bacteria</taxon>
        <taxon>Pseudomonadati</taxon>
        <taxon>Pseudomonadota</taxon>
        <taxon>Alphaproteobacteria</taxon>
        <taxon>Acetobacterales</taxon>
        <taxon>Acidocellaceae</taxon>
        <taxon>Acidisoma</taxon>
    </lineage>
</organism>
<protein>
    <recommendedName>
        <fullName evidence="1">GT-D fold-like domain-containing protein</fullName>
    </recommendedName>
</protein>
<gene>
    <name evidence="2" type="ORF">ACELLULO517_28090</name>
</gene>
<dbReference type="RefSeq" id="WP_227310843.1">
    <property type="nucleotide sequence ID" value="NZ_JAESVA010000029.1"/>
</dbReference>
<keyword evidence="3" id="KW-1185">Reference proteome</keyword>
<comment type="caution">
    <text evidence="2">The sequence shown here is derived from an EMBL/GenBank/DDBJ whole genome shotgun (WGS) entry which is preliminary data.</text>
</comment>
<dbReference type="InterPro" id="IPR055171">
    <property type="entry name" value="GT-D-like"/>
</dbReference>
<proteinExistence type="predicted"/>
<name>A0A963Z7M8_9PROT</name>